<feature type="transmembrane region" description="Helical" evidence="9">
    <location>
        <begin position="163"/>
        <end position="183"/>
    </location>
</feature>
<dbReference type="KEGG" id="cch:Cag_1330"/>
<evidence type="ECO:0000256" key="9">
    <source>
        <dbReference type="HAMAP-Rule" id="MF_01148"/>
    </source>
</evidence>
<reference evidence="11" key="1">
    <citation type="submission" date="2005-08" db="EMBL/GenBank/DDBJ databases">
        <title>Complete sequence of Chlorobium chlorochromatii CaD3.</title>
        <authorList>
            <person name="Copeland A."/>
            <person name="Lucas S."/>
            <person name="Lapidus A."/>
            <person name="Barry K."/>
            <person name="Detter J.C."/>
            <person name="Glavina T."/>
            <person name="Hammon N."/>
            <person name="Israni S."/>
            <person name="Pitluck S."/>
            <person name="Bryant D."/>
            <person name="Schmutz J."/>
            <person name="Larimer F."/>
            <person name="Land M."/>
            <person name="Kyrpides N."/>
            <person name="Ivanova N."/>
            <person name="Richardson P."/>
        </authorList>
    </citation>
    <scope>NUCLEOTIDE SEQUENCE [LARGE SCALE GENOMIC DNA]</scope>
    <source>
        <strain evidence="11">CaD3</strain>
    </source>
</reference>
<comment type="pathway">
    <text evidence="9">Protein modification; lipoprotein biosynthesis (N-acyl transfer).</text>
</comment>
<feature type="transmembrane region" description="Helical" evidence="9">
    <location>
        <begin position="35"/>
        <end position="52"/>
    </location>
</feature>
<dbReference type="eggNOG" id="COG0815">
    <property type="taxonomic scope" value="Bacteria"/>
</dbReference>
<sequence>MLQLSNYNQVRRSHYVAALLSGLLLGVAFPSYPFIRLELLAWVALVPLLLSLRGVERFGALFRRVYFSMLVYGAIALWWVSLATLPGGMLTVFTDALFRSIPFFLFYLLKKRVGYHFALSAFPFLWIGWEWLYMQQELSLGWLTFGNSQALLTPMVQYAEITGVWGVSFWLVWFNVLTVFAVIGKQRNRLAIVASMALMVALPLLHSWWLFANAELNSAAKRELRVTLMQPNTDPHHDYDRAVMVPHYLRISSQAVRAEHPALVIWPETAILFPLLEPVYHPEFQMLEGTLKEWDAALLSGVIDRVTRAEQWSSIYNASVLLQPAGQVPQMYRKMHLVPFAERVPFLDYIPWLGYATMSLSGISGWDKGTEHVIMRLKTPQGTVRIANIICYESIFPEHVARFVGRRAELLTIVTNDGWYGTSYGPYQHLAIGRFRAIENRRAVARCANTGVTAFIDRYGRIMAEVPWWQEATLTADVPLERDLTFYTQYPDLLPQGALAASCLFIAMALVRRKRFDEV</sequence>
<keyword evidence="5 9" id="KW-0812">Transmembrane</keyword>
<dbReference type="HAMAP" id="MF_01148">
    <property type="entry name" value="Lnt"/>
    <property type="match status" value="1"/>
</dbReference>
<dbReference type="PROSITE" id="PS50263">
    <property type="entry name" value="CN_HYDROLASE"/>
    <property type="match status" value="1"/>
</dbReference>
<evidence type="ECO:0000256" key="6">
    <source>
        <dbReference type="ARBA" id="ARBA00022989"/>
    </source>
</evidence>
<dbReference type="InterPro" id="IPR003010">
    <property type="entry name" value="C-N_Hydrolase"/>
</dbReference>
<proteinExistence type="inferred from homology"/>
<dbReference type="InterPro" id="IPR004563">
    <property type="entry name" value="Apolipo_AcylTrfase"/>
</dbReference>
<dbReference type="EC" id="2.3.1.269" evidence="9"/>
<comment type="catalytic activity">
    <reaction evidence="9">
        <text>N-terminal S-1,2-diacyl-sn-glyceryl-L-cysteinyl-[lipoprotein] + a glycerophospholipid = N-acyl-S-1,2-diacyl-sn-glyceryl-L-cysteinyl-[lipoprotein] + a 2-acyl-sn-glycero-3-phospholipid + H(+)</text>
        <dbReference type="Rhea" id="RHEA:48228"/>
        <dbReference type="Rhea" id="RHEA-COMP:14681"/>
        <dbReference type="Rhea" id="RHEA-COMP:14684"/>
        <dbReference type="ChEBI" id="CHEBI:15378"/>
        <dbReference type="ChEBI" id="CHEBI:136912"/>
        <dbReference type="ChEBI" id="CHEBI:140656"/>
        <dbReference type="ChEBI" id="CHEBI:140657"/>
        <dbReference type="ChEBI" id="CHEBI:140660"/>
        <dbReference type="EC" id="2.3.1.269"/>
    </reaction>
</comment>
<dbReference type="PANTHER" id="PTHR38686">
    <property type="entry name" value="APOLIPOPROTEIN N-ACYLTRANSFERASE"/>
    <property type="match status" value="1"/>
</dbReference>
<comment type="similarity">
    <text evidence="2 9">Belongs to the CN hydrolase family. Apolipoprotein N-acyltransferase subfamily.</text>
</comment>
<keyword evidence="11" id="KW-0449">Lipoprotein</keyword>
<name>Q3AQY5_CHLCH</name>
<evidence type="ECO:0000256" key="7">
    <source>
        <dbReference type="ARBA" id="ARBA00023136"/>
    </source>
</evidence>
<evidence type="ECO:0000256" key="5">
    <source>
        <dbReference type="ARBA" id="ARBA00022692"/>
    </source>
</evidence>
<dbReference type="Gene3D" id="3.60.110.10">
    <property type="entry name" value="Carbon-nitrogen hydrolase"/>
    <property type="match status" value="1"/>
</dbReference>
<evidence type="ECO:0000256" key="4">
    <source>
        <dbReference type="ARBA" id="ARBA00022679"/>
    </source>
</evidence>
<keyword evidence="6 9" id="KW-1133">Transmembrane helix</keyword>
<keyword evidence="3 9" id="KW-1003">Cell membrane</keyword>
<evidence type="ECO:0000256" key="3">
    <source>
        <dbReference type="ARBA" id="ARBA00022475"/>
    </source>
</evidence>
<dbReference type="SUPFAM" id="SSF56317">
    <property type="entry name" value="Carbon-nitrogen hydrolase"/>
    <property type="match status" value="1"/>
</dbReference>
<dbReference type="GO" id="GO:0042158">
    <property type="term" value="P:lipoprotein biosynthetic process"/>
    <property type="evidence" value="ECO:0007669"/>
    <property type="project" value="UniProtKB-UniRule"/>
</dbReference>
<evidence type="ECO:0000256" key="8">
    <source>
        <dbReference type="ARBA" id="ARBA00023315"/>
    </source>
</evidence>
<keyword evidence="4 9" id="KW-0808">Transferase</keyword>
<dbReference type="OrthoDB" id="9804277at2"/>
<dbReference type="InterPro" id="IPR045378">
    <property type="entry name" value="LNT_N"/>
</dbReference>
<dbReference type="GO" id="GO:0005886">
    <property type="term" value="C:plasma membrane"/>
    <property type="evidence" value="ECO:0007669"/>
    <property type="project" value="UniProtKB-SubCell"/>
</dbReference>
<evidence type="ECO:0000256" key="1">
    <source>
        <dbReference type="ARBA" id="ARBA00004651"/>
    </source>
</evidence>
<feature type="transmembrane region" description="Helical" evidence="9">
    <location>
        <begin position="190"/>
        <end position="211"/>
    </location>
</feature>
<dbReference type="NCBIfam" id="TIGR00546">
    <property type="entry name" value="lnt"/>
    <property type="match status" value="1"/>
</dbReference>
<accession>Q3AQY5</accession>
<dbReference type="GO" id="GO:0016410">
    <property type="term" value="F:N-acyltransferase activity"/>
    <property type="evidence" value="ECO:0007669"/>
    <property type="project" value="UniProtKB-UniRule"/>
</dbReference>
<dbReference type="UniPathway" id="UPA00666"/>
<dbReference type="HOGENOM" id="CLU_019563_1_2_10"/>
<dbReference type="Pfam" id="PF20154">
    <property type="entry name" value="LNT_N"/>
    <property type="match status" value="1"/>
</dbReference>
<comment type="subcellular location">
    <subcellularLocation>
        <location evidence="1 9">Cell membrane</location>
        <topology evidence="1 9">Multi-pass membrane protein</topology>
    </subcellularLocation>
</comment>
<dbReference type="PANTHER" id="PTHR38686:SF1">
    <property type="entry name" value="APOLIPOPROTEIN N-ACYLTRANSFERASE"/>
    <property type="match status" value="1"/>
</dbReference>
<dbReference type="AlphaFoldDB" id="Q3AQY5"/>
<comment type="function">
    <text evidence="9">Catalyzes the phospholipid dependent N-acylation of the N-terminal cysteine of apolipoprotein, the last step in lipoprotein maturation.</text>
</comment>
<feature type="domain" description="CN hydrolase" evidence="10">
    <location>
        <begin position="224"/>
        <end position="480"/>
    </location>
</feature>
<feature type="transmembrane region" description="Helical" evidence="9">
    <location>
        <begin position="64"/>
        <end position="82"/>
    </location>
</feature>
<dbReference type="EMBL" id="CP000108">
    <property type="protein sequence ID" value="ABB28590.1"/>
    <property type="molecule type" value="Genomic_DNA"/>
</dbReference>
<dbReference type="Pfam" id="PF00795">
    <property type="entry name" value="CN_hydrolase"/>
    <property type="match status" value="1"/>
</dbReference>
<evidence type="ECO:0000313" key="11">
    <source>
        <dbReference type="EMBL" id="ABB28590.1"/>
    </source>
</evidence>
<dbReference type="CDD" id="cd07571">
    <property type="entry name" value="ALP_N-acyl_transferase"/>
    <property type="match status" value="1"/>
</dbReference>
<evidence type="ECO:0000259" key="10">
    <source>
        <dbReference type="PROSITE" id="PS50263"/>
    </source>
</evidence>
<evidence type="ECO:0000256" key="2">
    <source>
        <dbReference type="ARBA" id="ARBA00010065"/>
    </source>
</evidence>
<keyword evidence="7 9" id="KW-0472">Membrane</keyword>
<dbReference type="InterPro" id="IPR036526">
    <property type="entry name" value="C-N_Hydrolase_sf"/>
</dbReference>
<protein>
    <recommendedName>
        <fullName evidence="9">Apolipoprotein N-acyltransferase</fullName>
        <shortName evidence="9">ALP N-acyltransferase</shortName>
        <ecNumber evidence="9">2.3.1.269</ecNumber>
    </recommendedName>
</protein>
<keyword evidence="8 9" id="KW-0012">Acyltransferase</keyword>
<feature type="transmembrane region" description="Helical" evidence="9">
    <location>
        <begin position="115"/>
        <end position="134"/>
    </location>
</feature>
<feature type="transmembrane region" description="Helical" evidence="9">
    <location>
        <begin position="88"/>
        <end position="108"/>
    </location>
</feature>
<gene>
    <name evidence="9" type="primary">lnt</name>
    <name evidence="11" type="ordered locus">Cag_1330</name>
</gene>
<feature type="transmembrane region" description="Helical" evidence="9">
    <location>
        <begin position="12"/>
        <end position="29"/>
    </location>
</feature>
<dbReference type="STRING" id="340177.Cag_1330"/>
<organism evidence="11">
    <name type="scientific">Chlorobium chlorochromatii (strain CaD3)</name>
    <dbReference type="NCBI Taxonomy" id="340177"/>
    <lineage>
        <taxon>Bacteria</taxon>
        <taxon>Pseudomonadati</taxon>
        <taxon>Chlorobiota</taxon>
        <taxon>Chlorobiia</taxon>
        <taxon>Chlorobiales</taxon>
        <taxon>Chlorobiaceae</taxon>
        <taxon>Chlorobium/Pelodictyon group</taxon>
        <taxon>Chlorobium</taxon>
    </lineage>
</organism>